<evidence type="ECO:0008006" key="3">
    <source>
        <dbReference type="Google" id="ProtNLM"/>
    </source>
</evidence>
<proteinExistence type="predicted"/>
<evidence type="ECO:0000313" key="2">
    <source>
        <dbReference type="Proteomes" id="UP000702425"/>
    </source>
</evidence>
<protein>
    <recommendedName>
        <fullName evidence="3">Transposase</fullName>
    </recommendedName>
</protein>
<name>A0ABX2D344_9CYAN</name>
<comment type="caution">
    <text evidence="1">The sequence shown here is derived from an EMBL/GenBank/DDBJ whole genome shotgun (WGS) entry which is preliminary data.</text>
</comment>
<gene>
    <name evidence="1" type="ORF">E5S67_04031</name>
</gene>
<accession>A0ABX2D344</accession>
<organism evidence="1 2">
    <name type="scientific">Microcoleus asticus IPMA8</name>
    <dbReference type="NCBI Taxonomy" id="2563858"/>
    <lineage>
        <taxon>Bacteria</taxon>
        <taxon>Bacillati</taxon>
        <taxon>Cyanobacteriota</taxon>
        <taxon>Cyanophyceae</taxon>
        <taxon>Oscillatoriophycideae</taxon>
        <taxon>Oscillatoriales</taxon>
        <taxon>Microcoleaceae</taxon>
        <taxon>Microcoleus</taxon>
        <taxon>Microcoleus asticus</taxon>
    </lineage>
</organism>
<evidence type="ECO:0000313" key="1">
    <source>
        <dbReference type="EMBL" id="NQE36268.1"/>
    </source>
</evidence>
<reference evidence="1 2" key="1">
    <citation type="journal article" date="2020" name="Sci. Rep.">
        <title>A novel cyanobacterial geosmin producer, revising GeoA distribution and dispersion patterns in Bacteria.</title>
        <authorList>
            <person name="Churro C."/>
            <person name="Semedo-Aguiar A.P."/>
            <person name="Silva A.D."/>
            <person name="Pereira-Leal J.B."/>
            <person name="Leite R.B."/>
        </authorList>
    </citation>
    <scope>NUCLEOTIDE SEQUENCE [LARGE SCALE GENOMIC DNA]</scope>
    <source>
        <strain evidence="1 2">IPMA8</strain>
    </source>
</reference>
<dbReference type="Proteomes" id="UP000702425">
    <property type="component" value="Unassembled WGS sequence"/>
</dbReference>
<dbReference type="EMBL" id="SRRZ01000079">
    <property type="protein sequence ID" value="NQE36268.1"/>
    <property type="molecule type" value="Genomic_DNA"/>
</dbReference>
<keyword evidence="2" id="KW-1185">Reference proteome</keyword>
<sequence>MPISSNFLSKYSDLLSLSVRVSIIKLARAFRAVKHYLQNLIGLYITKYNDINIHIDVSSIAATSLHT</sequence>